<dbReference type="OrthoDB" id="205286at2157"/>
<dbReference type="PROSITE" id="PS51257">
    <property type="entry name" value="PROKAR_LIPOPROTEIN"/>
    <property type="match status" value="1"/>
</dbReference>
<organism evidence="2 3">
    <name type="scientific">Natrialba taiwanensis DSM 12281</name>
    <dbReference type="NCBI Taxonomy" id="1230458"/>
    <lineage>
        <taxon>Archaea</taxon>
        <taxon>Methanobacteriati</taxon>
        <taxon>Methanobacteriota</taxon>
        <taxon>Stenosarchaea group</taxon>
        <taxon>Halobacteria</taxon>
        <taxon>Halobacteriales</taxon>
        <taxon>Natrialbaceae</taxon>
        <taxon>Natrialba</taxon>
    </lineage>
</organism>
<comment type="caution">
    <text evidence="2">The sequence shown here is derived from an EMBL/GenBank/DDBJ whole genome shotgun (WGS) entry which is preliminary data.</text>
</comment>
<evidence type="ECO:0000256" key="1">
    <source>
        <dbReference type="SAM" id="MobiDB-lite"/>
    </source>
</evidence>
<dbReference type="Pfam" id="PF20127">
    <property type="entry name" value="DUF6517"/>
    <property type="match status" value="1"/>
</dbReference>
<name>L9ZEL9_9EURY</name>
<proteinExistence type="predicted"/>
<dbReference type="PATRIC" id="fig|1230458.4.peg.4499"/>
<evidence type="ECO:0000313" key="3">
    <source>
        <dbReference type="Proteomes" id="UP000011648"/>
    </source>
</evidence>
<feature type="compositionally biased region" description="Acidic residues" evidence="1">
    <location>
        <begin position="228"/>
        <end position="247"/>
    </location>
</feature>
<dbReference type="AlphaFoldDB" id="L9ZEL9"/>
<dbReference type="EMBL" id="AOIL01000070">
    <property type="protein sequence ID" value="ELY84920.1"/>
    <property type="molecule type" value="Genomic_DNA"/>
</dbReference>
<sequence>MKRRTLLSGLGVAGLTSLSGCLGLVGLARHKALPAGVDASVRNDTGYEQTAIDEFTVEREVGVSIASETVVITNYMTEHEKAVDMGPLGEQRGAVFIVLTTPQVNALGSQFNPVEDMSTDELVELVASNYDDIGSVSFVEETSVTVFDQSTTQSRYTAEVSFQGQPVDVALHVSEAIETDDDLLVTVGVYPNEFDWSEEEQIFSLMDGVVPDIDEEAAGDTENGTGESDSDGNDTETGSESDTEGNDTDTGNGTDENGDNDDDDDGGLLSDSN</sequence>
<feature type="region of interest" description="Disordered" evidence="1">
    <location>
        <begin position="215"/>
        <end position="273"/>
    </location>
</feature>
<protein>
    <submittedName>
        <fullName evidence="2">Uncharacterized protein</fullName>
    </submittedName>
</protein>
<evidence type="ECO:0000313" key="2">
    <source>
        <dbReference type="EMBL" id="ELY84920.1"/>
    </source>
</evidence>
<accession>L9ZEL9</accession>
<gene>
    <name evidence="2" type="ORF">C484_22273</name>
</gene>
<dbReference type="RefSeq" id="WP_006828001.1">
    <property type="nucleotide sequence ID" value="NZ_AOIL01000070.1"/>
</dbReference>
<reference evidence="2 3" key="1">
    <citation type="journal article" date="2014" name="PLoS Genet.">
        <title>Phylogenetically driven sequencing of extremely halophilic archaea reveals strategies for static and dynamic osmo-response.</title>
        <authorList>
            <person name="Becker E.A."/>
            <person name="Seitzer P.M."/>
            <person name="Tritt A."/>
            <person name="Larsen D."/>
            <person name="Krusor M."/>
            <person name="Yao A.I."/>
            <person name="Wu D."/>
            <person name="Madern D."/>
            <person name="Eisen J.A."/>
            <person name="Darling A.E."/>
            <person name="Facciotti M.T."/>
        </authorList>
    </citation>
    <scope>NUCLEOTIDE SEQUENCE [LARGE SCALE GENOMIC DNA]</scope>
    <source>
        <strain evidence="2 3">DSM 12281</strain>
    </source>
</reference>
<dbReference type="InterPro" id="IPR045396">
    <property type="entry name" value="DUF6517"/>
</dbReference>
<feature type="compositionally biased region" description="Acidic residues" evidence="1">
    <location>
        <begin position="256"/>
        <end position="266"/>
    </location>
</feature>
<keyword evidence="3" id="KW-1185">Reference proteome</keyword>
<dbReference type="Proteomes" id="UP000011648">
    <property type="component" value="Unassembled WGS sequence"/>
</dbReference>